<dbReference type="EMBL" id="JAGETZ010000009">
    <property type="protein sequence ID" value="MBO2011106.1"/>
    <property type="molecule type" value="Genomic_DNA"/>
</dbReference>
<keyword evidence="3" id="KW-1185">Reference proteome</keyword>
<gene>
    <name evidence="2" type="ORF">J4E00_18740</name>
</gene>
<dbReference type="Gene3D" id="3.40.1580.10">
    <property type="entry name" value="SMI1/KNR4-like"/>
    <property type="match status" value="1"/>
</dbReference>
<proteinExistence type="predicted"/>
<sequence length="241" mass="28007">MPDQSQNSTQDPISAIEHQYRFVLPELYRRLYRDGMLDWFLDGGYPNRNWYADIFPRLRQKPPMLLFAQDFELYAPETVPDLLGEDWGSTYQFVPLGHTGGGDLYAFCPTLAANGETPITLSRHDENATIVLAPSLEAFIFREMLDRATSFDEYDLTGYANFEELRLDLQRAAQSIAPYLRPAWAAQLTEIYARPLGQETIVLPRRQYTVEMLLPSPEFEEILRREMPFEHLDTTFEHFPQ</sequence>
<protein>
    <submittedName>
        <fullName evidence="2">SMI1/KNR4 family protein</fullName>
    </submittedName>
</protein>
<reference evidence="2 3" key="1">
    <citation type="submission" date="2021-03" db="EMBL/GenBank/DDBJ databases">
        <authorList>
            <person name="Kim M.K."/>
        </authorList>
    </citation>
    <scope>NUCLEOTIDE SEQUENCE [LARGE SCALE GENOMIC DNA]</scope>
    <source>
        <strain evidence="2 3">BT442</strain>
    </source>
</reference>
<evidence type="ECO:0000313" key="2">
    <source>
        <dbReference type="EMBL" id="MBO2011106.1"/>
    </source>
</evidence>
<organism evidence="2 3">
    <name type="scientific">Hymenobacter negativus</name>
    <dbReference type="NCBI Taxonomy" id="2795026"/>
    <lineage>
        <taxon>Bacteria</taxon>
        <taxon>Pseudomonadati</taxon>
        <taxon>Bacteroidota</taxon>
        <taxon>Cytophagia</taxon>
        <taxon>Cytophagales</taxon>
        <taxon>Hymenobacteraceae</taxon>
        <taxon>Hymenobacter</taxon>
    </lineage>
</organism>
<name>A0ABS3QJ26_9BACT</name>
<evidence type="ECO:0000313" key="3">
    <source>
        <dbReference type="Proteomes" id="UP000664369"/>
    </source>
</evidence>
<feature type="domain" description="Knr4/Smi1-like" evidence="1">
    <location>
        <begin position="9"/>
        <end position="140"/>
    </location>
</feature>
<dbReference type="Pfam" id="PF09346">
    <property type="entry name" value="SMI1_KNR4"/>
    <property type="match status" value="1"/>
</dbReference>
<dbReference type="InterPro" id="IPR018958">
    <property type="entry name" value="Knr4/Smi1-like_dom"/>
</dbReference>
<accession>A0ABS3QJ26</accession>
<evidence type="ECO:0000259" key="1">
    <source>
        <dbReference type="Pfam" id="PF09346"/>
    </source>
</evidence>
<comment type="caution">
    <text evidence="2">The sequence shown here is derived from an EMBL/GenBank/DDBJ whole genome shotgun (WGS) entry which is preliminary data.</text>
</comment>
<dbReference type="SUPFAM" id="SSF160631">
    <property type="entry name" value="SMI1/KNR4-like"/>
    <property type="match status" value="1"/>
</dbReference>
<dbReference type="RefSeq" id="WP_208176796.1">
    <property type="nucleotide sequence ID" value="NZ_JAGETZ010000009.1"/>
</dbReference>
<dbReference type="Proteomes" id="UP000664369">
    <property type="component" value="Unassembled WGS sequence"/>
</dbReference>
<dbReference type="InterPro" id="IPR037883">
    <property type="entry name" value="Knr4/Smi1-like_sf"/>
</dbReference>